<gene>
    <name evidence="1" type="ORF">METZ01_LOCUS278797</name>
</gene>
<accession>A0A382KR56</accession>
<evidence type="ECO:0000313" key="1">
    <source>
        <dbReference type="EMBL" id="SVC25943.1"/>
    </source>
</evidence>
<reference evidence="1" key="1">
    <citation type="submission" date="2018-05" db="EMBL/GenBank/DDBJ databases">
        <authorList>
            <person name="Lanie J.A."/>
            <person name="Ng W.-L."/>
            <person name="Kazmierczak K.M."/>
            <person name="Andrzejewski T.M."/>
            <person name="Davidsen T.M."/>
            <person name="Wayne K.J."/>
            <person name="Tettelin H."/>
            <person name="Glass J.I."/>
            <person name="Rusch D."/>
            <person name="Podicherti R."/>
            <person name="Tsui H.-C.T."/>
            <person name="Winkler M.E."/>
        </authorList>
    </citation>
    <scope>NUCLEOTIDE SEQUENCE</scope>
</reference>
<dbReference type="EMBL" id="UINC01081772">
    <property type="protein sequence ID" value="SVC25943.1"/>
    <property type="molecule type" value="Genomic_DNA"/>
</dbReference>
<organism evidence="1">
    <name type="scientific">marine metagenome</name>
    <dbReference type="NCBI Taxonomy" id="408172"/>
    <lineage>
        <taxon>unclassified sequences</taxon>
        <taxon>metagenomes</taxon>
        <taxon>ecological metagenomes</taxon>
    </lineage>
</organism>
<name>A0A382KR56_9ZZZZ</name>
<sequence>RVIEMLNNRLNSISYRATTASP</sequence>
<dbReference type="AlphaFoldDB" id="A0A382KR56"/>
<protein>
    <submittedName>
        <fullName evidence="1">Uncharacterized protein</fullName>
    </submittedName>
</protein>
<proteinExistence type="predicted"/>
<feature type="non-terminal residue" evidence="1">
    <location>
        <position position="1"/>
    </location>
</feature>